<dbReference type="PANTHER" id="PTHR43798">
    <property type="entry name" value="MONOACYLGLYCEROL LIPASE"/>
    <property type="match status" value="1"/>
</dbReference>
<dbReference type="AlphaFoldDB" id="A0A1I0LLE4"/>
<dbReference type="InterPro" id="IPR000639">
    <property type="entry name" value="Epox_hydrolase-like"/>
</dbReference>
<feature type="domain" description="AB hydrolase-1" evidence="2">
    <location>
        <begin position="32"/>
        <end position="266"/>
    </location>
</feature>
<protein>
    <submittedName>
        <fullName evidence="3">2-hydroxy-6-oxonona-2,4-dienedioate hydrolase</fullName>
    </submittedName>
</protein>
<dbReference type="Pfam" id="PF00561">
    <property type="entry name" value="Abhydrolase_1"/>
    <property type="match status" value="1"/>
</dbReference>
<accession>A0A1I0LLE4</accession>
<dbReference type="Gene3D" id="3.40.50.1820">
    <property type="entry name" value="alpha/beta hydrolase"/>
    <property type="match status" value="1"/>
</dbReference>
<sequence>MTLWTDLLGAEIRMIDADGVPTRVVSLGSGDPVVLLHGRGGHAETFARTLPALAAAGHEAIAVDLLGHGLTGRVPGGYPVDRLAAHVVATLDALGLGRVALVGQSLGGWAAALVALRSPARVRRLALIEPAGLQSEEERLSDSRVRAAYERGGRAYEAPTREAVRARLAGLLADPGQVDPELVDVRTALYGPAEARQVHRLVRAADNHDLLLTPARLSRVTVPTLLLRGEDGHTPLAVVRAAADAIPGARLVTVPGAKQWPQYERPALVGDALIRFLTSEETTS</sequence>
<evidence type="ECO:0000313" key="3">
    <source>
        <dbReference type="EMBL" id="SEU40961.1"/>
    </source>
</evidence>
<dbReference type="EMBL" id="FOHX01000018">
    <property type="protein sequence ID" value="SEU40961.1"/>
    <property type="molecule type" value="Genomic_DNA"/>
</dbReference>
<proteinExistence type="predicted"/>
<dbReference type="InterPro" id="IPR029058">
    <property type="entry name" value="AB_hydrolase_fold"/>
</dbReference>
<dbReference type="InterPro" id="IPR050266">
    <property type="entry name" value="AB_hydrolase_sf"/>
</dbReference>
<evidence type="ECO:0000259" key="2">
    <source>
        <dbReference type="Pfam" id="PF00561"/>
    </source>
</evidence>
<dbReference type="OrthoDB" id="9808398at2"/>
<keyword evidence="1 3" id="KW-0378">Hydrolase</keyword>
<keyword evidence="4" id="KW-1185">Reference proteome</keyword>
<organism evidence="3 4">
    <name type="scientific">Nonomuraea wenchangensis</name>
    <dbReference type="NCBI Taxonomy" id="568860"/>
    <lineage>
        <taxon>Bacteria</taxon>
        <taxon>Bacillati</taxon>
        <taxon>Actinomycetota</taxon>
        <taxon>Actinomycetes</taxon>
        <taxon>Streptosporangiales</taxon>
        <taxon>Streptosporangiaceae</taxon>
        <taxon>Nonomuraea</taxon>
    </lineage>
</organism>
<dbReference type="SUPFAM" id="SSF53474">
    <property type="entry name" value="alpha/beta-Hydrolases"/>
    <property type="match status" value="1"/>
</dbReference>
<dbReference type="PRINTS" id="PR00111">
    <property type="entry name" value="ABHYDROLASE"/>
</dbReference>
<evidence type="ECO:0000256" key="1">
    <source>
        <dbReference type="ARBA" id="ARBA00022801"/>
    </source>
</evidence>
<dbReference type="Proteomes" id="UP000199361">
    <property type="component" value="Unassembled WGS sequence"/>
</dbReference>
<dbReference type="GO" id="GO:0016020">
    <property type="term" value="C:membrane"/>
    <property type="evidence" value="ECO:0007669"/>
    <property type="project" value="TreeGrafter"/>
</dbReference>
<dbReference type="STRING" id="568860.SAMN05421811_118189"/>
<name>A0A1I0LLE4_9ACTN</name>
<dbReference type="RefSeq" id="WP_091091958.1">
    <property type="nucleotide sequence ID" value="NZ_FOHX01000018.1"/>
</dbReference>
<reference evidence="3 4" key="1">
    <citation type="submission" date="2016-10" db="EMBL/GenBank/DDBJ databases">
        <authorList>
            <person name="de Groot N.N."/>
        </authorList>
    </citation>
    <scope>NUCLEOTIDE SEQUENCE [LARGE SCALE GENOMIC DNA]</scope>
    <source>
        <strain evidence="3 4">CGMCC 4.5598</strain>
    </source>
</reference>
<evidence type="ECO:0000313" key="4">
    <source>
        <dbReference type="Proteomes" id="UP000199361"/>
    </source>
</evidence>
<dbReference type="PANTHER" id="PTHR43798:SF31">
    <property type="entry name" value="AB HYDROLASE SUPERFAMILY PROTEIN YCLE"/>
    <property type="match status" value="1"/>
</dbReference>
<gene>
    <name evidence="3" type="ORF">SAMN05421811_118189</name>
</gene>
<dbReference type="GO" id="GO:0016787">
    <property type="term" value="F:hydrolase activity"/>
    <property type="evidence" value="ECO:0007669"/>
    <property type="project" value="UniProtKB-KW"/>
</dbReference>
<dbReference type="InterPro" id="IPR000073">
    <property type="entry name" value="AB_hydrolase_1"/>
</dbReference>
<dbReference type="PRINTS" id="PR00412">
    <property type="entry name" value="EPOXHYDRLASE"/>
</dbReference>